<protein>
    <submittedName>
        <fullName evidence="9">2-polyprenyl-3-methyl-6-methoxy-1,4-benzoquinol hydroxylase, coq7 type</fullName>
    </submittedName>
</protein>
<dbReference type="InterPro" id="IPR009078">
    <property type="entry name" value="Ferritin-like_SF"/>
</dbReference>
<keyword evidence="5" id="KW-0560">Oxidoreductase</keyword>
<evidence type="ECO:0000256" key="2">
    <source>
        <dbReference type="ARBA" id="ARBA00022475"/>
    </source>
</evidence>
<evidence type="ECO:0000256" key="4">
    <source>
        <dbReference type="ARBA" id="ARBA00022723"/>
    </source>
</evidence>
<evidence type="ECO:0000256" key="5">
    <source>
        <dbReference type="ARBA" id="ARBA00023002"/>
    </source>
</evidence>
<dbReference type="EMBL" id="UOFT01000040">
    <property type="protein sequence ID" value="VAW94860.1"/>
    <property type="molecule type" value="Genomic_DNA"/>
</dbReference>
<keyword evidence="2" id="KW-1003">Cell membrane</keyword>
<dbReference type="GO" id="GO:0004497">
    <property type="term" value="F:monooxygenase activity"/>
    <property type="evidence" value="ECO:0007669"/>
    <property type="project" value="UniProtKB-KW"/>
</dbReference>
<accession>A0A3B1A018</accession>
<organism evidence="9">
    <name type="scientific">hydrothermal vent metagenome</name>
    <dbReference type="NCBI Taxonomy" id="652676"/>
    <lineage>
        <taxon>unclassified sequences</taxon>
        <taxon>metagenomes</taxon>
        <taxon>ecological metagenomes</taxon>
    </lineage>
</organism>
<reference evidence="9" key="1">
    <citation type="submission" date="2018-06" db="EMBL/GenBank/DDBJ databases">
        <authorList>
            <person name="Zhirakovskaya E."/>
        </authorList>
    </citation>
    <scope>NUCLEOTIDE SEQUENCE</scope>
</reference>
<evidence type="ECO:0000313" key="9">
    <source>
        <dbReference type="EMBL" id="VAW94860.1"/>
    </source>
</evidence>
<dbReference type="GO" id="GO:0006744">
    <property type="term" value="P:ubiquinone biosynthetic process"/>
    <property type="evidence" value="ECO:0007669"/>
    <property type="project" value="UniProtKB-KW"/>
</dbReference>
<evidence type="ECO:0000256" key="1">
    <source>
        <dbReference type="ARBA" id="ARBA00004749"/>
    </source>
</evidence>
<sequence>MSNTERHYSPADQLMMQIDNGLRTMFGKPLVTERPNPQDSVTVEHKLSATEKIFSARLMRINHAGEVAAQGLYQGQALTAKLPNVRDKMQRAAEEENDHLAWCERRIKELGSHTSYFNPLWYFGSVSIGALAGIAGDKWSLGFVAETERQVVQHLDEHLSTMSENDIESRAVLEQMKIDEGRHATVALEAGGAELPVAVKSLMALTSKVMTKTAFWF</sequence>
<dbReference type="GO" id="GO:0046872">
    <property type="term" value="F:metal ion binding"/>
    <property type="evidence" value="ECO:0007669"/>
    <property type="project" value="UniProtKB-KW"/>
</dbReference>
<dbReference type="Gene3D" id="1.20.1260.10">
    <property type="match status" value="1"/>
</dbReference>
<evidence type="ECO:0000256" key="6">
    <source>
        <dbReference type="ARBA" id="ARBA00023004"/>
    </source>
</evidence>
<dbReference type="PANTHER" id="PTHR11237">
    <property type="entry name" value="COENZYME Q10 BIOSYNTHESIS PROTEIN 7"/>
    <property type="match status" value="1"/>
</dbReference>
<dbReference type="Pfam" id="PF03232">
    <property type="entry name" value="COQ7"/>
    <property type="match status" value="1"/>
</dbReference>
<evidence type="ECO:0000256" key="3">
    <source>
        <dbReference type="ARBA" id="ARBA00022688"/>
    </source>
</evidence>
<dbReference type="PANTHER" id="PTHR11237:SF4">
    <property type="entry name" value="5-DEMETHOXYUBIQUINONE HYDROXYLASE, MITOCHONDRIAL"/>
    <property type="match status" value="1"/>
</dbReference>
<gene>
    <name evidence="9" type="ORF">MNBD_GAMMA23-1204</name>
</gene>
<keyword evidence="7" id="KW-0503">Monooxygenase</keyword>
<dbReference type="AlphaFoldDB" id="A0A3B1A018"/>
<dbReference type="InterPro" id="IPR012347">
    <property type="entry name" value="Ferritin-like"/>
</dbReference>
<comment type="pathway">
    <text evidence="1">Cofactor biosynthesis; ubiquinone biosynthesis.</text>
</comment>
<name>A0A3B1A018_9ZZZZ</name>
<dbReference type="HAMAP" id="MF_01658">
    <property type="entry name" value="COQ7"/>
    <property type="match status" value="1"/>
</dbReference>
<evidence type="ECO:0000256" key="8">
    <source>
        <dbReference type="ARBA" id="ARBA00023136"/>
    </source>
</evidence>
<dbReference type="SUPFAM" id="SSF47240">
    <property type="entry name" value="Ferritin-like"/>
    <property type="match status" value="1"/>
</dbReference>
<dbReference type="CDD" id="cd01042">
    <property type="entry name" value="DMQH"/>
    <property type="match status" value="1"/>
</dbReference>
<evidence type="ECO:0000256" key="7">
    <source>
        <dbReference type="ARBA" id="ARBA00023033"/>
    </source>
</evidence>
<keyword evidence="4" id="KW-0479">Metal-binding</keyword>
<dbReference type="InterPro" id="IPR047809">
    <property type="entry name" value="COQ7_proteobact"/>
</dbReference>
<keyword evidence="6" id="KW-0408">Iron</keyword>
<keyword evidence="3" id="KW-0831">Ubiquinone biosynthesis</keyword>
<proteinExistence type="inferred from homology"/>
<keyword evidence="8" id="KW-0472">Membrane</keyword>
<dbReference type="InterPro" id="IPR011566">
    <property type="entry name" value="Ubq_synth_Coq7"/>
</dbReference>
<dbReference type="NCBIfam" id="NF033656">
    <property type="entry name" value="DMQ_monoox_COQ7"/>
    <property type="match status" value="1"/>
</dbReference>